<dbReference type="Proteomes" id="UP000873581">
    <property type="component" value="Unassembled WGS sequence"/>
</dbReference>
<name>A0A2A6D7R4_SALER</name>
<protein>
    <submittedName>
        <fullName evidence="1">Uncharacterized protein</fullName>
    </submittedName>
</protein>
<comment type="caution">
    <text evidence="1">The sequence shown here is derived from an EMBL/GenBank/DDBJ whole genome shotgun (WGS) entry which is preliminary data.</text>
</comment>
<sequence length="92" mass="11373">MINRIMPEMLLNPRFIAVLSRCIDEEELIIQFERLSGVSRPPKRQHPIELMVDKATGFYDEQWKLFFEAFIPFVYEFIWLTWRDRDNEEYWQ</sequence>
<organism evidence="1">
    <name type="scientific">Salmonella enterica</name>
    <name type="common">Salmonella choleraesuis</name>
    <dbReference type="NCBI Taxonomy" id="28901"/>
    <lineage>
        <taxon>Bacteria</taxon>
        <taxon>Pseudomonadati</taxon>
        <taxon>Pseudomonadota</taxon>
        <taxon>Gammaproteobacteria</taxon>
        <taxon>Enterobacterales</taxon>
        <taxon>Enterobacteriaceae</taxon>
        <taxon>Salmonella</taxon>
    </lineage>
</organism>
<proteinExistence type="predicted"/>
<dbReference type="EMBL" id="NPLM01000008">
    <property type="protein sequence ID" value="PDN82654.1"/>
    <property type="molecule type" value="Genomic_DNA"/>
</dbReference>
<gene>
    <name evidence="1" type="ORF">CIC26_19495</name>
</gene>
<evidence type="ECO:0000313" key="1">
    <source>
        <dbReference type="EMBL" id="PDN82654.1"/>
    </source>
</evidence>
<accession>A0A2A6D7R4</accession>
<dbReference type="RefSeq" id="WP_023223360.1">
    <property type="nucleotide sequence ID" value="NZ_CP075110.1"/>
</dbReference>
<dbReference type="AlphaFoldDB" id="A0A2A6D7R4"/>
<reference evidence="1" key="1">
    <citation type="submission" date="2017-08" db="EMBL/GenBank/DDBJ databases">
        <title>Whole genome sequencing of Salmonella enterica.</title>
        <authorList>
            <person name="Bell R."/>
            <person name="Levy K."/>
        </authorList>
    </citation>
    <scope>NUCLEOTIDE SEQUENCE [LARGE SCALE GENOMIC DNA]</scope>
    <source>
        <strain evidence="1">CFSAN060805</strain>
    </source>
</reference>